<evidence type="ECO:0000313" key="3">
    <source>
        <dbReference type="Proteomes" id="UP001597399"/>
    </source>
</evidence>
<reference evidence="3" key="1">
    <citation type="journal article" date="2019" name="Int. J. Syst. Evol. Microbiol.">
        <title>The Global Catalogue of Microorganisms (GCM) 10K type strain sequencing project: providing services to taxonomists for standard genome sequencing and annotation.</title>
        <authorList>
            <consortium name="The Broad Institute Genomics Platform"/>
            <consortium name="The Broad Institute Genome Sequencing Center for Infectious Disease"/>
            <person name="Wu L."/>
            <person name="Ma J."/>
        </authorList>
    </citation>
    <scope>NUCLEOTIDE SEQUENCE [LARGE SCALE GENOMIC DNA]</scope>
    <source>
        <strain evidence="3">TISTR 2466</strain>
    </source>
</reference>
<evidence type="ECO:0000313" key="2">
    <source>
        <dbReference type="EMBL" id="MFD2695007.1"/>
    </source>
</evidence>
<feature type="domain" description="Dit-like phage tail protein N-terminal" evidence="1">
    <location>
        <begin position="11"/>
        <end position="118"/>
    </location>
</feature>
<dbReference type="Pfam" id="PF21821">
    <property type="entry name" value="Dit_like"/>
    <property type="match status" value="1"/>
</dbReference>
<accession>A0ABW5S601</accession>
<comment type="caution">
    <text evidence="2">The sequence shown here is derived from an EMBL/GenBank/DDBJ whole genome shotgun (WGS) entry which is preliminary data.</text>
</comment>
<proteinExistence type="predicted"/>
<keyword evidence="3" id="KW-1185">Reference proteome</keyword>
<name>A0ABW5S601_9BACL</name>
<evidence type="ECO:0000259" key="1">
    <source>
        <dbReference type="Pfam" id="PF21821"/>
    </source>
</evidence>
<organism evidence="2 3">
    <name type="scientific">Sporolactobacillus shoreicorticis</name>
    <dbReference type="NCBI Taxonomy" id="1923877"/>
    <lineage>
        <taxon>Bacteria</taxon>
        <taxon>Bacillati</taxon>
        <taxon>Bacillota</taxon>
        <taxon>Bacilli</taxon>
        <taxon>Bacillales</taxon>
        <taxon>Sporolactobacillaceae</taxon>
        <taxon>Sporolactobacillus</taxon>
    </lineage>
</organism>
<gene>
    <name evidence="2" type="ORF">ACFSUE_15430</name>
</gene>
<dbReference type="EMBL" id="JBHUMQ010000034">
    <property type="protein sequence ID" value="MFD2695007.1"/>
    <property type="molecule type" value="Genomic_DNA"/>
</dbReference>
<dbReference type="Proteomes" id="UP001597399">
    <property type="component" value="Unassembled WGS sequence"/>
</dbReference>
<dbReference type="InterPro" id="IPR048494">
    <property type="entry name" value="Dit-like_N"/>
</dbReference>
<dbReference type="RefSeq" id="WP_253064713.1">
    <property type="nucleotide sequence ID" value="NZ_JAMXWM010000031.1"/>
</dbReference>
<sequence length="190" mass="21618">MKLGKVKLYIETEKLSNSVTATAYPLDQGEPITDHVQQQPQTLSIDGWILSGSSYKAELQYLRDNMRKGTLLNYTGRTICKNVIITSIDDTRTGNVANGSAVSIQLQFIRIVKEKWSNTKAKAKAKKKTVGKKKKTVKKKTSKKYVKIYRGMTYWATARKYGTTVSALEKLNPWPARKIPYPTKKKMRIR</sequence>
<protein>
    <submittedName>
        <fullName evidence="2">Phage baseplate protein</fullName>
    </submittedName>
</protein>